<proteinExistence type="predicted"/>
<dbReference type="PANTHER" id="PTHR43283:SF7">
    <property type="entry name" value="BETA-LACTAMASE-RELATED DOMAIN-CONTAINING PROTEIN"/>
    <property type="match status" value="1"/>
</dbReference>
<evidence type="ECO:0000313" key="3">
    <source>
        <dbReference type="Proteomes" id="UP001500552"/>
    </source>
</evidence>
<dbReference type="GO" id="GO:0016787">
    <property type="term" value="F:hydrolase activity"/>
    <property type="evidence" value="ECO:0007669"/>
    <property type="project" value="UniProtKB-KW"/>
</dbReference>
<dbReference type="EMBL" id="BAABHC010000011">
    <property type="protein sequence ID" value="GAA4431865.1"/>
    <property type="molecule type" value="Genomic_DNA"/>
</dbReference>
<dbReference type="Gene3D" id="3.40.710.10">
    <property type="entry name" value="DD-peptidase/beta-lactamase superfamily"/>
    <property type="match status" value="1"/>
</dbReference>
<evidence type="ECO:0000259" key="1">
    <source>
        <dbReference type="Pfam" id="PF00144"/>
    </source>
</evidence>
<dbReference type="PANTHER" id="PTHR43283">
    <property type="entry name" value="BETA-LACTAMASE-RELATED"/>
    <property type="match status" value="1"/>
</dbReference>
<gene>
    <name evidence="2" type="ORF">GCM10023188_19800</name>
</gene>
<dbReference type="Proteomes" id="UP001500552">
    <property type="component" value="Unassembled WGS sequence"/>
</dbReference>
<name>A0ABP8LLR9_9BACT</name>
<sequence length="383" mass="42915">MSRKARRFGLGTVLLLGLLAAWIHIADKNYVYRAAFYNLADIDDNEIFEQRQITAPQVTQPWPKAAAYNELSFPRELEHLHEELSSVAFLVVKDDSLLHEQYWGGYSDASLSNSFSMAKSIVSILVGVAIKEGKIKSVEQPVGDFLPGFSEGAKAKIRIIDLLRMSSGLNWDESYINPFSMTTESYYGSDLKKVIDRLEAVEEPGQQWTYKSGDTQVLAFVLQAATGKSLSQLVEEKLWKPMGAARNAEWSVDKPDGMEKAYCCFFSNARDLARLGKLYLHNGVWNGDTLVPPAYVKASLTPTGLPKADDGSKVDFYGYQWWLMPGYKGQDIFYARGILGQYIIVIPEKQLVIVRLGKERSELVANHPSDLRVIVDAVNKVVK</sequence>
<keyword evidence="2" id="KW-0378">Hydrolase</keyword>
<dbReference type="Pfam" id="PF00144">
    <property type="entry name" value="Beta-lactamase"/>
    <property type="match status" value="1"/>
</dbReference>
<reference evidence="3" key="1">
    <citation type="journal article" date="2019" name="Int. J. Syst. Evol. Microbiol.">
        <title>The Global Catalogue of Microorganisms (GCM) 10K type strain sequencing project: providing services to taxonomists for standard genome sequencing and annotation.</title>
        <authorList>
            <consortium name="The Broad Institute Genomics Platform"/>
            <consortium name="The Broad Institute Genome Sequencing Center for Infectious Disease"/>
            <person name="Wu L."/>
            <person name="Ma J."/>
        </authorList>
    </citation>
    <scope>NUCLEOTIDE SEQUENCE [LARGE SCALE GENOMIC DNA]</scope>
    <source>
        <strain evidence="3">JCM 17926</strain>
    </source>
</reference>
<accession>A0ABP8LLR9</accession>
<dbReference type="SUPFAM" id="SSF56601">
    <property type="entry name" value="beta-lactamase/transpeptidase-like"/>
    <property type="match status" value="1"/>
</dbReference>
<comment type="caution">
    <text evidence="2">The sequence shown here is derived from an EMBL/GenBank/DDBJ whole genome shotgun (WGS) entry which is preliminary data.</text>
</comment>
<protein>
    <submittedName>
        <fullName evidence="2">Serine hydrolase</fullName>
    </submittedName>
</protein>
<dbReference type="InterPro" id="IPR001466">
    <property type="entry name" value="Beta-lactam-related"/>
</dbReference>
<organism evidence="2 3">
    <name type="scientific">Pontibacter saemangeumensis</name>
    <dbReference type="NCBI Taxonomy" id="1084525"/>
    <lineage>
        <taxon>Bacteria</taxon>
        <taxon>Pseudomonadati</taxon>
        <taxon>Bacteroidota</taxon>
        <taxon>Cytophagia</taxon>
        <taxon>Cytophagales</taxon>
        <taxon>Hymenobacteraceae</taxon>
        <taxon>Pontibacter</taxon>
    </lineage>
</organism>
<evidence type="ECO:0000313" key="2">
    <source>
        <dbReference type="EMBL" id="GAA4431865.1"/>
    </source>
</evidence>
<keyword evidence="3" id="KW-1185">Reference proteome</keyword>
<dbReference type="InterPro" id="IPR012338">
    <property type="entry name" value="Beta-lactam/transpept-like"/>
</dbReference>
<dbReference type="InterPro" id="IPR050789">
    <property type="entry name" value="Diverse_Enzym_Activities"/>
</dbReference>
<feature type="domain" description="Beta-lactamase-related" evidence="1">
    <location>
        <begin position="82"/>
        <end position="356"/>
    </location>
</feature>
<dbReference type="RefSeq" id="WP_345158717.1">
    <property type="nucleotide sequence ID" value="NZ_BAABHC010000011.1"/>
</dbReference>